<dbReference type="KEGG" id="cre:CHLRE_02g143287v5"/>
<reference evidence="1 2" key="1">
    <citation type="journal article" date="2007" name="Science">
        <title>The Chlamydomonas genome reveals the evolution of key animal and plant functions.</title>
        <authorList>
            <person name="Merchant S.S."/>
            <person name="Prochnik S.E."/>
            <person name="Vallon O."/>
            <person name="Harris E.H."/>
            <person name="Karpowicz S.J."/>
            <person name="Witman G.B."/>
            <person name="Terry A."/>
            <person name="Salamov A."/>
            <person name="Fritz-Laylin L.K."/>
            <person name="Marechal-Drouard L."/>
            <person name="Marshall W.F."/>
            <person name="Qu L.H."/>
            <person name="Nelson D.R."/>
            <person name="Sanderfoot A.A."/>
            <person name="Spalding M.H."/>
            <person name="Kapitonov V.V."/>
            <person name="Ren Q."/>
            <person name="Ferris P."/>
            <person name="Lindquist E."/>
            <person name="Shapiro H."/>
            <person name="Lucas S.M."/>
            <person name="Grimwood J."/>
            <person name="Schmutz J."/>
            <person name="Cardol P."/>
            <person name="Cerutti H."/>
            <person name="Chanfreau G."/>
            <person name="Chen C.L."/>
            <person name="Cognat V."/>
            <person name="Croft M.T."/>
            <person name="Dent R."/>
            <person name="Dutcher S."/>
            <person name="Fernandez E."/>
            <person name="Fukuzawa H."/>
            <person name="Gonzalez-Ballester D."/>
            <person name="Gonzalez-Halphen D."/>
            <person name="Hallmann A."/>
            <person name="Hanikenne M."/>
            <person name="Hippler M."/>
            <person name="Inwood W."/>
            <person name="Jabbari K."/>
            <person name="Kalanon M."/>
            <person name="Kuras R."/>
            <person name="Lefebvre P.A."/>
            <person name="Lemaire S.D."/>
            <person name="Lobanov A.V."/>
            <person name="Lohr M."/>
            <person name="Manuell A."/>
            <person name="Meier I."/>
            <person name="Mets L."/>
            <person name="Mittag M."/>
            <person name="Mittelmeier T."/>
            <person name="Moroney J.V."/>
            <person name="Moseley J."/>
            <person name="Napoli C."/>
            <person name="Nedelcu A.M."/>
            <person name="Niyogi K."/>
            <person name="Novoselov S.V."/>
            <person name="Paulsen I.T."/>
            <person name="Pazour G."/>
            <person name="Purton S."/>
            <person name="Ral J.P."/>
            <person name="Riano-Pachon D.M."/>
            <person name="Riekhof W."/>
            <person name="Rymarquis L."/>
            <person name="Schroda M."/>
            <person name="Stern D."/>
            <person name="Umen J."/>
            <person name="Willows R."/>
            <person name="Wilson N."/>
            <person name="Zimmer S.L."/>
            <person name="Allmer J."/>
            <person name="Balk J."/>
            <person name="Bisova K."/>
            <person name="Chen C.J."/>
            <person name="Elias M."/>
            <person name="Gendler K."/>
            <person name="Hauser C."/>
            <person name="Lamb M.R."/>
            <person name="Ledford H."/>
            <person name="Long J.C."/>
            <person name="Minagawa J."/>
            <person name="Page M.D."/>
            <person name="Pan J."/>
            <person name="Pootakham W."/>
            <person name="Roje S."/>
            <person name="Rose A."/>
            <person name="Stahlberg E."/>
            <person name="Terauchi A.M."/>
            <person name="Yang P."/>
            <person name="Ball S."/>
            <person name="Bowler C."/>
            <person name="Dieckmann C.L."/>
            <person name="Gladyshev V.N."/>
            <person name="Green P."/>
            <person name="Jorgensen R."/>
            <person name="Mayfield S."/>
            <person name="Mueller-Roeber B."/>
            <person name="Rajamani S."/>
            <person name="Sayre R.T."/>
            <person name="Brokstein P."/>
            <person name="Dubchak I."/>
            <person name="Goodstein D."/>
            <person name="Hornick L."/>
            <person name="Huang Y.W."/>
            <person name="Jhaveri J."/>
            <person name="Luo Y."/>
            <person name="Martinez D."/>
            <person name="Ngau W.C."/>
            <person name="Otillar B."/>
            <person name="Poliakov A."/>
            <person name="Porter A."/>
            <person name="Szajkowski L."/>
            <person name="Werner G."/>
            <person name="Zhou K."/>
            <person name="Grigoriev I.V."/>
            <person name="Rokhsar D.S."/>
            <person name="Grossman A.R."/>
        </authorList>
    </citation>
    <scope>NUCLEOTIDE SEQUENCE [LARGE SCALE GENOMIC DNA]</scope>
    <source>
        <strain evidence="2">CC-503</strain>
    </source>
</reference>
<name>A0A2K3E4J6_CHLRE</name>
<accession>A0A2K3E4J6</accession>
<keyword evidence="2" id="KW-1185">Reference proteome</keyword>
<evidence type="ECO:0000313" key="1">
    <source>
        <dbReference type="EMBL" id="PNW87714.1"/>
    </source>
</evidence>
<organism evidence="1 2">
    <name type="scientific">Chlamydomonas reinhardtii</name>
    <name type="common">Chlamydomonas smithii</name>
    <dbReference type="NCBI Taxonomy" id="3055"/>
    <lineage>
        <taxon>Eukaryota</taxon>
        <taxon>Viridiplantae</taxon>
        <taxon>Chlorophyta</taxon>
        <taxon>core chlorophytes</taxon>
        <taxon>Chlorophyceae</taxon>
        <taxon>CS clade</taxon>
        <taxon>Chlamydomonadales</taxon>
        <taxon>Chlamydomonadaceae</taxon>
        <taxon>Chlamydomonas</taxon>
    </lineage>
</organism>
<dbReference type="InParanoid" id="A0A2K3E4J6"/>
<dbReference type="RefSeq" id="XP_042927962.1">
    <property type="nucleotide sequence ID" value="XM_043060223.1"/>
</dbReference>
<sequence>MGSLRGLCGQVGRNGGRQGAGMSTSLHCTRVRLCKAWGACGAYAGTLAGRKGGRQGAGMSTSLHCTRVRL</sequence>
<evidence type="ECO:0000313" key="2">
    <source>
        <dbReference type="Proteomes" id="UP000006906"/>
    </source>
</evidence>
<dbReference type="Gramene" id="PNW87714">
    <property type="protein sequence ID" value="PNW87714"/>
    <property type="gene ID" value="CHLRE_02g143287v5"/>
</dbReference>
<gene>
    <name evidence="1" type="ORF">CHLRE_02g143287v5</name>
</gene>
<dbReference type="GeneID" id="66052607"/>
<dbReference type="EMBL" id="CM008963">
    <property type="protein sequence ID" value="PNW87714.1"/>
    <property type="molecule type" value="Genomic_DNA"/>
</dbReference>
<dbReference type="AlphaFoldDB" id="A0A2K3E4J6"/>
<protein>
    <submittedName>
        <fullName evidence="1">Uncharacterized protein</fullName>
    </submittedName>
</protein>
<dbReference type="Proteomes" id="UP000006906">
    <property type="component" value="Chromosome 2"/>
</dbReference>
<proteinExistence type="predicted"/>